<evidence type="ECO:0000313" key="3">
    <source>
        <dbReference type="Proteomes" id="UP000292445"/>
    </source>
</evidence>
<reference evidence="2 3" key="1">
    <citation type="submission" date="2019-02" db="EMBL/GenBank/DDBJ databases">
        <title>Genomic Encyclopedia of Type Strains, Phase IV (KMG-IV): sequencing the most valuable type-strain genomes for metagenomic binning, comparative biology and taxonomic classification.</title>
        <authorList>
            <person name="Goeker M."/>
        </authorList>
    </citation>
    <scope>NUCLEOTIDE SEQUENCE [LARGE SCALE GENOMIC DNA]</scope>
    <source>
        <strain evidence="2 3">K24</strain>
    </source>
</reference>
<protein>
    <submittedName>
        <fullName evidence="2">Crotonobetainyl-CoA:carnitine CoA-transferase CaiB-like acyl-CoA transferase</fullName>
    </submittedName>
</protein>
<dbReference type="AlphaFoldDB" id="A0A4Q7NIR7"/>
<organism evidence="2 3">
    <name type="scientific">Pigmentiphaga kullae</name>
    <dbReference type="NCBI Taxonomy" id="151784"/>
    <lineage>
        <taxon>Bacteria</taxon>
        <taxon>Pseudomonadati</taxon>
        <taxon>Pseudomonadota</taxon>
        <taxon>Betaproteobacteria</taxon>
        <taxon>Burkholderiales</taxon>
        <taxon>Alcaligenaceae</taxon>
        <taxon>Pigmentiphaga</taxon>
    </lineage>
</organism>
<dbReference type="PANTHER" id="PTHR48207:SF3">
    <property type="entry name" value="SUCCINATE--HYDROXYMETHYLGLUTARATE COA-TRANSFERASE"/>
    <property type="match status" value="1"/>
</dbReference>
<dbReference type="Proteomes" id="UP000292445">
    <property type="component" value="Unassembled WGS sequence"/>
</dbReference>
<dbReference type="SUPFAM" id="SSF89796">
    <property type="entry name" value="CoA-transferase family III (CaiB/BaiF)"/>
    <property type="match status" value="1"/>
</dbReference>
<sequence>MTARTSPLAGIRVLDLTRVLAGPWCTQNLADLGAEVIKIERPGAGDDTRSWGPPFLKDSQGRDTAEAAYYLSVNRNKRSVALDIATPEGARLVRELAAQSDILIENFKVGGLAKYGLDYASLKEANPRLIYCSVTGFGQTGPYASRPGYDFMIQGLGGFMSITGERDGLPGAGPQKAGVAVADILTGMYATVGILAALQERQRSGLGQHLDIALLDTVVAMLGNQALNYLTSGAAPQRAGNAHQNIVPYQVFAASDGHLIVAVGNDGQFRAYCGVLEAPDLADHPDYSINSNRVINRDRLVPILAGIMEKKPRDYWLERLEAVGVPCGPINTIEQAFDDPQVQARGLRLDLPHPLAGTAPSVASPLRLSDTPVQYRHAPPLLGQDTQAVLRDYLGLSDEAIQRLVPPAA</sequence>
<dbReference type="Gene3D" id="3.40.50.10540">
    <property type="entry name" value="Crotonobetainyl-coa:carnitine coa-transferase, domain 1"/>
    <property type="match status" value="1"/>
</dbReference>
<evidence type="ECO:0000256" key="1">
    <source>
        <dbReference type="ARBA" id="ARBA00022679"/>
    </source>
</evidence>
<accession>A0A4Q7NIR7</accession>
<dbReference type="InterPro" id="IPR050483">
    <property type="entry name" value="CoA-transferase_III_domain"/>
</dbReference>
<dbReference type="GO" id="GO:0008410">
    <property type="term" value="F:CoA-transferase activity"/>
    <property type="evidence" value="ECO:0007669"/>
    <property type="project" value="TreeGrafter"/>
</dbReference>
<dbReference type="Gene3D" id="3.30.1540.10">
    <property type="entry name" value="formyl-coa transferase, domain 3"/>
    <property type="match status" value="1"/>
</dbReference>
<keyword evidence="3" id="KW-1185">Reference proteome</keyword>
<dbReference type="Pfam" id="PF02515">
    <property type="entry name" value="CoA_transf_3"/>
    <property type="match status" value="1"/>
</dbReference>
<dbReference type="InterPro" id="IPR003673">
    <property type="entry name" value="CoA-Trfase_fam_III"/>
</dbReference>
<dbReference type="OrthoDB" id="5294844at2"/>
<dbReference type="InterPro" id="IPR023606">
    <property type="entry name" value="CoA-Trfase_III_dom_1_sf"/>
</dbReference>
<dbReference type="RefSeq" id="WP_130356139.1">
    <property type="nucleotide sequence ID" value="NZ_SGXC01000001.1"/>
</dbReference>
<evidence type="ECO:0000313" key="2">
    <source>
        <dbReference type="EMBL" id="RZS84813.1"/>
    </source>
</evidence>
<dbReference type="InterPro" id="IPR044855">
    <property type="entry name" value="CoA-Trfase_III_dom3_sf"/>
</dbReference>
<dbReference type="EMBL" id="SGXC01000001">
    <property type="protein sequence ID" value="RZS84813.1"/>
    <property type="molecule type" value="Genomic_DNA"/>
</dbReference>
<name>A0A4Q7NIR7_9BURK</name>
<comment type="caution">
    <text evidence="2">The sequence shown here is derived from an EMBL/GenBank/DDBJ whole genome shotgun (WGS) entry which is preliminary data.</text>
</comment>
<dbReference type="PANTHER" id="PTHR48207">
    <property type="entry name" value="SUCCINATE--HYDROXYMETHYLGLUTARATE COA-TRANSFERASE"/>
    <property type="match status" value="1"/>
</dbReference>
<keyword evidence="1 2" id="KW-0808">Transferase</keyword>
<proteinExistence type="predicted"/>
<gene>
    <name evidence="2" type="ORF">EV675_0833</name>
</gene>